<dbReference type="Pfam" id="PF13211">
    <property type="entry name" value="DUF4019"/>
    <property type="match status" value="1"/>
</dbReference>
<evidence type="ECO:0000313" key="2">
    <source>
        <dbReference type="EMBL" id="MFL9925933.1"/>
    </source>
</evidence>
<name>A0ABW9ADT7_9BURK</name>
<protein>
    <submittedName>
        <fullName evidence="2">DUF4019 domain-containing protein</fullName>
    </submittedName>
</protein>
<dbReference type="EMBL" id="JAQQFM010000007">
    <property type="protein sequence ID" value="MFL9925933.1"/>
    <property type="molecule type" value="Genomic_DNA"/>
</dbReference>
<accession>A0ABW9ADT7</accession>
<dbReference type="RefSeq" id="WP_408159131.1">
    <property type="nucleotide sequence ID" value="NZ_JAQQFM010000007.1"/>
</dbReference>
<feature type="chain" id="PRO_5046638567" evidence="1">
    <location>
        <begin position="33"/>
        <end position="170"/>
    </location>
</feature>
<keyword evidence="1" id="KW-0732">Signal</keyword>
<gene>
    <name evidence="2" type="ORF">PQR62_16775</name>
</gene>
<organism evidence="2 3">
    <name type="scientific">Herbaspirillum lusitanum</name>
    <dbReference type="NCBI Taxonomy" id="213312"/>
    <lineage>
        <taxon>Bacteria</taxon>
        <taxon>Pseudomonadati</taxon>
        <taxon>Pseudomonadota</taxon>
        <taxon>Betaproteobacteria</taxon>
        <taxon>Burkholderiales</taxon>
        <taxon>Oxalobacteraceae</taxon>
        <taxon>Herbaspirillum</taxon>
    </lineage>
</organism>
<reference evidence="2 3" key="1">
    <citation type="journal article" date="2024" name="Chem. Sci.">
        <title>Discovery of megapolipeptins by genome mining of a Burkholderiales bacteria collection.</title>
        <authorList>
            <person name="Paulo B.S."/>
            <person name="Recchia M.J.J."/>
            <person name="Lee S."/>
            <person name="Fergusson C.H."/>
            <person name="Romanowski S.B."/>
            <person name="Hernandez A."/>
            <person name="Krull N."/>
            <person name="Liu D.Y."/>
            <person name="Cavanagh H."/>
            <person name="Bos A."/>
            <person name="Gray C.A."/>
            <person name="Murphy B.T."/>
            <person name="Linington R.G."/>
            <person name="Eustaquio A.S."/>
        </authorList>
    </citation>
    <scope>NUCLEOTIDE SEQUENCE [LARGE SCALE GENOMIC DNA]</scope>
    <source>
        <strain evidence="2 3">RL21-008-BIB-A</strain>
    </source>
</reference>
<evidence type="ECO:0000256" key="1">
    <source>
        <dbReference type="SAM" id="SignalP"/>
    </source>
</evidence>
<sequence>MMWSDSVLASTRFLKYGAPLAVMLLAHQPASAQTASLDGAIAAAKHWATLADAKSTDRMWSSSGPVMQKSFNKDDWGKYLTSLQTDFGGINKRDWVQVVRISNPESLPPGEYVNVVFASRFAKSMAIEKISLVQDGTSWVPVGYTVTKPEQVAAVAPAAVAGAPAAPAAK</sequence>
<feature type="signal peptide" evidence="1">
    <location>
        <begin position="1"/>
        <end position="32"/>
    </location>
</feature>
<proteinExistence type="predicted"/>
<dbReference type="Proteomes" id="UP001629246">
    <property type="component" value="Unassembled WGS sequence"/>
</dbReference>
<evidence type="ECO:0000313" key="3">
    <source>
        <dbReference type="Proteomes" id="UP001629246"/>
    </source>
</evidence>
<keyword evidence="3" id="KW-1185">Reference proteome</keyword>
<dbReference type="InterPro" id="IPR025091">
    <property type="entry name" value="DUF4019"/>
</dbReference>
<comment type="caution">
    <text evidence="2">The sequence shown here is derived from an EMBL/GenBank/DDBJ whole genome shotgun (WGS) entry which is preliminary data.</text>
</comment>